<feature type="signal peptide" evidence="1">
    <location>
        <begin position="1"/>
        <end position="28"/>
    </location>
</feature>
<dbReference type="Pfam" id="PF07510">
    <property type="entry name" value="GmrSD_C"/>
    <property type="match status" value="1"/>
</dbReference>
<evidence type="ECO:0000313" key="3">
    <source>
        <dbReference type="EMBL" id="PXY38163.1"/>
    </source>
</evidence>
<dbReference type="InterPro" id="IPR011089">
    <property type="entry name" value="GmrSD_C"/>
</dbReference>
<reference evidence="3 4" key="1">
    <citation type="submission" date="2016-07" db="EMBL/GenBank/DDBJ databases">
        <title>Draft genome sequence of Prauserella sp. YIM 121212, isolated from alkaline soil.</title>
        <authorList>
            <person name="Ruckert C."/>
            <person name="Albersmeier A."/>
            <person name="Jiang C.-L."/>
            <person name="Jiang Y."/>
            <person name="Kalinowski J."/>
            <person name="Schneider O."/>
            <person name="Winkler A."/>
            <person name="Zotchev S.B."/>
        </authorList>
    </citation>
    <scope>NUCLEOTIDE SEQUENCE [LARGE SCALE GENOMIC DNA]</scope>
    <source>
        <strain evidence="3 4">YIM 121212</strain>
    </source>
</reference>
<sequence length="209" mass="23173">MRTATRDDHGVKIRALVLALAAAFTLTACELPEAPAETPAPQGELPQLREAPEDTGARYDRDDWPHWDYLGDGCDVRDQILQDQGRSIRVGDNCKVTGEWTSVYDGEIVTDAGDLDIDHIVPLAEVARSGSRDWTEAEREAYANDPEVLVAVTASSNRQKGDQDPATWLPEQDRCGYVTRWVQAKAKYDLTADQAELEAINAVLRHCPR</sequence>
<dbReference type="PANTHER" id="PTHR24094">
    <property type="entry name" value="SECRETED PROTEIN"/>
    <property type="match status" value="1"/>
</dbReference>
<evidence type="ECO:0000256" key="1">
    <source>
        <dbReference type="SAM" id="SignalP"/>
    </source>
</evidence>
<organism evidence="3 4">
    <name type="scientific">Prauserella flavalba</name>
    <dbReference type="NCBI Taxonomy" id="1477506"/>
    <lineage>
        <taxon>Bacteria</taxon>
        <taxon>Bacillati</taxon>
        <taxon>Actinomycetota</taxon>
        <taxon>Actinomycetes</taxon>
        <taxon>Pseudonocardiales</taxon>
        <taxon>Pseudonocardiaceae</taxon>
        <taxon>Prauserella</taxon>
    </lineage>
</organism>
<dbReference type="PROSITE" id="PS51257">
    <property type="entry name" value="PROKAR_LIPOPROTEIN"/>
    <property type="match status" value="1"/>
</dbReference>
<feature type="domain" description="GmrSD restriction endonucleases C-terminal" evidence="2">
    <location>
        <begin position="111"/>
        <end position="200"/>
    </location>
</feature>
<feature type="chain" id="PRO_5038500481" description="GmrSD restriction endonucleases C-terminal domain-containing protein" evidence="1">
    <location>
        <begin position="29"/>
        <end position="209"/>
    </location>
</feature>
<gene>
    <name evidence="3" type="ORF">BA062_04565</name>
</gene>
<name>A0A318LTW6_9PSEU</name>
<comment type="caution">
    <text evidence="3">The sequence shown here is derived from an EMBL/GenBank/DDBJ whole genome shotgun (WGS) entry which is preliminary data.</text>
</comment>
<evidence type="ECO:0000313" key="4">
    <source>
        <dbReference type="Proteomes" id="UP000247892"/>
    </source>
</evidence>
<keyword evidence="4" id="KW-1185">Reference proteome</keyword>
<proteinExistence type="predicted"/>
<accession>A0A318LTW6</accession>
<dbReference type="AlphaFoldDB" id="A0A318LTW6"/>
<keyword evidence="1" id="KW-0732">Signal</keyword>
<dbReference type="Proteomes" id="UP000247892">
    <property type="component" value="Unassembled WGS sequence"/>
</dbReference>
<dbReference type="EMBL" id="MASU01000002">
    <property type="protein sequence ID" value="PXY38163.1"/>
    <property type="molecule type" value="Genomic_DNA"/>
</dbReference>
<evidence type="ECO:0000259" key="2">
    <source>
        <dbReference type="Pfam" id="PF07510"/>
    </source>
</evidence>
<protein>
    <recommendedName>
        <fullName evidence="2">GmrSD restriction endonucleases C-terminal domain-containing protein</fullName>
    </recommendedName>
</protein>
<dbReference type="PANTHER" id="PTHR24094:SF15">
    <property type="entry name" value="AMP-DEPENDENT SYNTHETASE_LIGASE DOMAIN-CONTAINING PROTEIN-RELATED"/>
    <property type="match status" value="1"/>
</dbReference>